<dbReference type="HAMAP" id="MF_01685">
    <property type="entry name" value="FENR2"/>
    <property type="match status" value="1"/>
</dbReference>
<evidence type="ECO:0000313" key="8">
    <source>
        <dbReference type="Proteomes" id="UP000325797"/>
    </source>
</evidence>
<dbReference type="PRINTS" id="PR00469">
    <property type="entry name" value="PNDRDTASEII"/>
</dbReference>
<evidence type="ECO:0000256" key="5">
    <source>
        <dbReference type="HAMAP-Rule" id="MF_01685"/>
    </source>
</evidence>
<comment type="catalytic activity">
    <reaction evidence="5">
        <text>2 reduced [2Fe-2S]-[ferredoxin] + NADP(+) + H(+) = 2 oxidized [2Fe-2S]-[ferredoxin] + NADPH</text>
        <dbReference type="Rhea" id="RHEA:20125"/>
        <dbReference type="Rhea" id="RHEA-COMP:10000"/>
        <dbReference type="Rhea" id="RHEA-COMP:10001"/>
        <dbReference type="ChEBI" id="CHEBI:15378"/>
        <dbReference type="ChEBI" id="CHEBI:33737"/>
        <dbReference type="ChEBI" id="CHEBI:33738"/>
        <dbReference type="ChEBI" id="CHEBI:57783"/>
        <dbReference type="ChEBI" id="CHEBI:58349"/>
        <dbReference type="EC" id="1.18.1.2"/>
    </reaction>
</comment>
<evidence type="ECO:0000256" key="4">
    <source>
        <dbReference type="ARBA" id="ARBA00023002"/>
    </source>
</evidence>
<dbReference type="InterPro" id="IPR022890">
    <property type="entry name" value="Fd--NADP_Rdtase_type_2"/>
</dbReference>
<accession>A0A5J6MSI3</accession>
<feature type="binding site" evidence="5">
    <location>
        <position position="332"/>
    </location>
    <ligand>
        <name>FAD</name>
        <dbReference type="ChEBI" id="CHEBI:57692"/>
    </ligand>
</feature>
<evidence type="ECO:0000256" key="3">
    <source>
        <dbReference type="ARBA" id="ARBA00022857"/>
    </source>
</evidence>
<gene>
    <name evidence="7" type="ORF">FRZ61_01900</name>
</gene>
<comment type="subunit">
    <text evidence="5">Homodimer.</text>
</comment>
<dbReference type="KEGG" id="hadh:FRZ61_01900"/>
<proteinExistence type="inferred from homology"/>
<comment type="similarity">
    <text evidence="5">Belongs to the ferredoxin--NADP reductase type 2 family.</text>
</comment>
<keyword evidence="1 5" id="KW-0285">Flavoprotein</keyword>
<keyword evidence="8" id="KW-1185">Reference proteome</keyword>
<dbReference type="Proteomes" id="UP000325797">
    <property type="component" value="Chromosome"/>
</dbReference>
<evidence type="ECO:0000259" key="6">
    <source>
        <dbReference type="Pfam" id="PF07992"/>
    </source>
</evidence>
<dbReference type="InterPro" id="IPR036188">
    <property type="entry name" value="FAD/NAD-bd_sf"/>
</dbReference>
<keyword evidence="3 5" id="KW-0521">NADP</keyword>
<evidence type="ECO:0000256" key="2">
    <source>
        <dbReference type="ARBA" id="ARBA00022827"/>
    </source>
</evidence>
<feature type="binding site" evidence="5">
    <location>
        <position position="91"/>
    </location>
    <ligand>
        <name>FAD</name>
        <dbReference type="ChEBI" id="CHEBI:57692"/>
    </ligand>
</feature>
<keyword evidence="4 5" id="KW-0560">Oxidoreductase</keyword>
<keyword evidence="2 5" id="KW-0274">FAD</keyword>
<comment type="caution">
    <text evidence="5">Lacks conserved residue(s) required for the propagation of feature annotation.</text>
</comment>
<feature type="binding site" evidence="5">
    <location>
        <position position="51"/>
    </location>
    <ligand>
        <name>FAD</name>
        <dbReference type="ChEBI" id="CHEBI:57692"/>
    </ligand>
</feature>
<evidence type="ECO:0000313" key="7">
    <source>
        <dbReference type="EMBL" id="QEX20273.1"/>
    </source>
</evidence>
<dbReference type="InterPro" id="IPR050097">
    <property type="entry name" value="Ferredoxin-NADP_redctase_2"/>
</dbReference>
<dbReference type="GO" id="GO:0004324">
    <property type="term" value="F:ferredoxin-NADP+ reductase activity"/>
    <property type="evidence" value="ECO:0007669"/>
    <property type="project" value="UniProtKB-UniRule"/>
</dbReference>
<reference evidence="7 8" key="1">
    <citation type="submission" date="2019-08" db="EMBL/GenBank/DDBJ databases">
        <title>Hyperibacter terrae gen. nov., sp. nov. and Hyperibacter viscosus sp. nov., two new members in the family Rhodospirillaceae isolated from the rhizosphere of Hypericum perforatum.</title>
        <authorList>
            <person name="Noviana Z."/>
        </authorList>
    </citation>
    <scope>NUCLEOTIDE SEQUENCE [LARGE SCALE GENOMIC DNA]</scope>
    <source>
        <strain evidence="7 8">R5959</strain>
    </source>
</reference>
<dbReference type="AlphaFoldDB" id="A0A5J6MSI3"/>
<dbReference type="Gene3D" id="3.50.50.60">
    <property type="entry name" value="FAD/NAD(P)-binding domain"/>
    <property type="match status" value="2"/>
</dbReference>
<dbReference type="InterPro" id="IPR023753">
    <property type="entry name" value="FAD/NAD-binding_dom"/>
</dbReference>
<feature type="domain" description="FAD/NAD(P)-binding" evidence="6">
    <location>
        <begin position="10"/>
        <end position="297"/>
    </location>
</feature>
<organism evidence="7 8">
    <name type="scientific">Hypericibacter adhaerens</name>
    <dbReference type="NCBI Taxonomy" id="2602016"/>
    <lineage>
        <taxon>Bacteria</taxon>
        <taxon>Pseudomonadati</taxon>
        <taxon>Pseudomonadota</taxon>
        <taxon>Alphaproteobacteria</taxon>
        <taxon>Rhodospirillales</taxon>
        <taxon>Dongiaceae</taxon>
        <taxon>Hypericibacter</taxon>
    </lineage>
</organism>
<dbReference type="EC" id="1.18.1.2" evidence="5"/>
<protein>
    <recommendedName>
        <fullName evidence="5">Ferredoxin--NADP reductase</fullName>
        <shortName evidence="5">FNR</shortName>
        <shortName evidence="5">Fd-NADP(+) reductase</shortName>
        <ecNumber evidence="5">1.18.1.2</ecNumber>
    </recommendedName>
</protein>
<dbReference type="Pfam" id="PF07992">
    <property type="entry name" value="Pyr_redox_2"/>
    <property type="match status" value="1"/>
</dbReference>
<dbReference type="GO" id="GO:0050660">
    <property type="term" value="F:flavin adenine dinucleotide binding"/>
    <property type="evidence" value="ECO:0007669"/>
    <property type="project" value="UniProtKB-UniRule"/>
</dbReference>
<name>A0A5J6MSI3_9PROT</name>
<dbReference type="RefSeq" id="WP_191909234.1">
    <property type="nucleotide sequence ID" value="NZ_CP042582.1"/>
</dbReference>
<comment type="cofactor">
    <cofactor evidence="5">
        <name>FAD</name>
        <dbReference type="ChEBI" id="CHEBI:57692"/>
    </cofactor>
    <text evidence="5">Binds 1 FAD per subunit.</text>
</comment>
<feature type="binding site" evidence="5">
    <location>
        <position position="46"/>
    </location>
    <ligand>
        <name>FAD</name>
        <dbReference type="ChEBI" id="CHEBI:57692"/>
    </ligand>
</feature>
<dbReference type="PRINTS" id="PR00368">
    <property type="entry name" value="FADPNR"/>
</dbReference>
<sequence>MTSNATHQTDVAIIGAGPVGLFAVFECGMLKMKAHVLDALDMAGGQCSALYPEKPIYDIPGHPRIDAAELVRQLEAQAAPFKPVYHLGHAVTRVESHGDRFLVGNANGVTVDARAVIVAAGVGAFGPNRPPLEGIEAYEGKSVHYLVKRREDFRGKRIVIAGGGDSALDWVLSLADLAAHVYVIHRRPKFRAAPESVARMEALVKTGKVEMVVPYQLADLEGSNGQISAVIVSTLDGQTRSLPADALLPFFGLSMNLGPIAQWGLNLEHNHILVDPATCATSRAGIFAIGDIAHYPGKLKLILSGFAEAASAAHAIYPLVHPGEVLHFEYSTTSGVPAA</sequence>
<evidence type="ECO:0000256" key="1">
    <source>
        <dbReference type="ARBA" id="ARBA00022630"/>
    </source>
</evidence>
<dbReference type="PANTHER" id="PTHR48105">
    <property type="entry name" value="THIOREDOXIN REDUCTASE 1-RELATED-RELATED"/>
    <property type="match status" value="1"/>
</dbReference>
<feature type="binding site" evidence="5">
    <location>
        <position position="125"/>
    </location>
    <ligand>
        <name>FAD</name>
        <dbReference type="ChEBI" id="CHEBI:57692"/>
    </ligand>
</feature>
<feature type="binding site" evidence="5">
    <location>
        <position position="291"/>
    </location>
    <ligand>
        <name>FAD</name>
        <dbReference type="ChEBI" id="CHEBI:57692"/>
    </ligand>
</feature>
<feature type="binding site" evidence="5">
    <location>
        <position position="38"/>
    </location>
    <ligand>
        <name>FAD</name>
        <dbReference type="ChEBI" id="CHEBI:57692"/>
    </ligand>
</feature>
<dbReference type="SUPFAM" id="SSF51905">
    <property type="entry name" value="FAD/NAD(P)-binding domain"/>
    <property type="match status" value="1"/>
</dbReference>
<dbReference type="EMBL" id="CP042582">
    <property type="protein sequence ID" value="QEX20273.1"/>
    <property type="molecule type" value="Genomic_DNA"/>
</dbReference>
<dbReference type="GO" id="GO:0050661">
    <property type="term" value="F:NADP binding"/>
    <property type="evidence" value="ECO:0007669"/>
    <property type="project" value="UniProtKB-UniRule"/>
</dbReference>